<organism evidence="8 9">
    <name type="scientific">Callosobruchus maculatus</name>
    <name type="common">Southern cowpea weevil</name>
    <name type="synonym">Pulse bruchid</name>
    <dbReference type="NCBI Taxonomy" id="64391"/>
    <lineage>
        <taxon>Eukaryota</taxon>
        <taxon>Metazoa</taxon>
        <taxon>Ecdysozoa</taxon>
        <taxon>Arthropoda</taxon>
        <taxon>Hexapoda</taxon>
        <taxon>Insecta</taxon>
        <taxon>Pterygota</taxon>
        <taxon>Neoptera</taxon>
        <taxon>Endopterygota</taxon>
        <taxon>Coleoptera</taxon>
        <taxon>Polyphaga</taxon>
        <taxon>Cucujiformia</taxon>
        <taxon>Chrysomeloidea</taxon>
        <taxon>Chrysomelidae</taxon>
        <taxon>Bruchinae</taxon>
        <taxon>Bruchini</taxon>
        <taxon>Callosobruchus</taxon>
    </lineage>
</organism>
<keyword evidence="3" id="KW-0813">Transport</keyword>
<keyword evidence="2" id="KW-0631">Potassium channel</keyword>
<dbReference type="EMBL" id="CAACVG010011449">
    <property type="protein sequence ID" value="VEN58089.1"/>
    <property type="molecule type" value="Genomic_DNA"/>
</dbReference>
<gene>
    <name evidence="8" type="ORF">CALMAC_LOCUS16534</name>
</gene>
<dbReference type="PRINTS" id="PR01463">
    <property type="entry name" value="EAGCHANLFMLY"/>
</dbReference>
<reference evidence="8 9" key="1">
    <citation type="submission" date="2019-01" db="EMBL/GenBank/DDBJ databases">
        <authorList>
            <person name="Sayadi A."/>
        </authorList>
    </citation>
    <scope>NUCLEOTIDE SEQUENCE [LARGE SCALE GENOMIC DNA]</scope>
</reference>
<evidence type="ECO:0000256" key="1">
    <source>
        <dbReference type="ARBA" id="ARBA00022538"/>
    </source>
</evidence>
<dbReference type="InterPro" id="IPR014710">
    <property type="entry name" value="RmlC-like_jellyroll"/>
</dbReference>
<dbReference type="SUPFAM" id="SSF81324">
    <property type="entry name" value="Voltage-gated potassium channels"/>
    <property type="match status" value="1"/>
</dbReference>
<dbReference type="PANTHER" id="PTHR10217:SF548">
    <property type="entry name" value="GH12235P"/>
    <property type="match status" value="1"/>
</dbReference>
<dbReference type="InterPro" id="IPR018490">
    <property type="entry name" value="cNMP-bd_dom_sf"/>
</dbReference>
<keyword evidence="4" id="KW-0630">Potassium</keyword>
<dbReference type="PANTHER" id="PTHR10217">
    <property type="entry name" value="VOLTAGE AND LIGAND GATED POTASSIUM CHANNEL"/>
    <property type="match status" value="1"/>
</dbReference>
<dbReference type="Gene3D" id="2.60.120.10">
    <property type="entry name" value="Jelly Rolls"/>
    <property type="match status" value="1"/>
</dbReference>
<dbReference type="GO" id="GO:0042391">
    <property type="term" value="P:regulation of membrane potential"/>
    <property type="evidence" value="ECO:0007669"/>
    <property type="project" value="TreeGrafter"/>
</dbReference>
<evidence type="ECO:0000313" key="9">
    <source>
        <dbReference type="Proteomes" id="UP000410492"/>
    </source>
</evidence>
<dbReference type="Proteomes" id="UP000410492">
    <property type="component" value="Unassembled WGS sequence"/>
</dbReference>
<dbReference type="InterPro" id="IPR003938">
    <property type="entry name" value="K_chnl_volt-dep_EAG/ELK/ERG"/>
</dbReference>
<dbReference type="PROSITE" id="PS50042">
    <property type="entry name" value="CNMP_BINDING_3"/>
    <property type="match status" value="1"/>
</dbReference>
<dbReference type="SUPFAM" id="SSF51206">
    <property type="entry name" value="cAMP-binding domain-like"/>
    <property type="match status" value="1"/>
</dbReference>
<dbReference type="Gene3D" id="1.10.287.70">
    <property type="match status" value="1"/>
</dbReference>
<dbReference type="GO" id="GO:0034702">
    <property type="term" value="C:monoatomic ion channel complex"/>
    <property type="evidence" value="ECO:0007669"/>
    <property type="project" value="UniProtKB-KW"/>
</dbReference>
<evidence type="ECO:0000256" key="6">
    <source>
        <dbReference type="SAM" id="SignalP"/>
    </source>
</evidence>
<dbReference type="GO" id="GO:0005886">
    <property type="term" value="C:plasma membrane"/>
    <property type="evidence" value="ECO:0007669"/>
    <property type="project" value="TreeGrafter"/>
</dbReference>
<protein>
    <recommendedName>
        <fullName evidence="7">Cyclic nucleotide-binding domain-containing protein</fullName>
    </recommendedName>
</protein>
<evidence type="ECO:0000259" key="7">
    <source>
        <dbReference type="PROSITE" id="PS50042"/>
    </source>
</evidence>
<keyword evidence="3" id="KW-0851">Voltage-gated channel</keyword>
<feature type="domain" description="Cyclic nucleotide-binding" evidence="7">
    <location>
        <begin position="159"/>
        <end position="222"/>
    </location>
</feature>
<dbReference type="OrthoDB" id="432483at2759"/>
<sequence length="238" mass="26065">MATFALIAHWMACIWYAIGNAERPILHGPIGWLDILAQDTHQPYGPNNTGGPSIRSRYVTALYFTFTSLTSVGFGNVAPNTDAEKIFTICVMLAGSAVLWHRPVPHADAARARVHPLPPDPEPAAATAGGVLPARLDLHERHRHELGAEGLPGVPAGGHLPPSEQEPAAELALSLKFKTTHAPPGDTLVHRGDVLTSLYFISRGSIEILRDDNVNTIFLERIHVYIPHWENRRVTLER</sequence>
<keyword evidence="6" id="KW-0732">Signal</keyword>
<evidence type="ECO:0000256" key="3">
    <source>
        <dbReference type="ARBA" id="ARBA00022882"/>
    </source>
</evidence>
<proteinExistence type="predicted"/>
<keyword evidence="3" id="KW-0406">Ion transport</keyword>
<evidence type="ECO:0000256" key="5">
    <source>
        <dbReference type="ARBA" id="ARBA00023303"/>
    </source>
</evidence>
<evidence type="ECO:0000256" key="2">
    <source>
        <dbReference type="ARBA" id="ARBA00022826"/>
    </source>
</evidence>
<keyword evidence="1" id="KW-0633">Potassium transport</keyword>
<dbReference type="InterPro" id="IPR000595">
    <property type="entry name" value="cNMP-bd_dom"/>
</dbReference>
<feature type="signal peptide" evidence="6">
    <location>
        <begin position="1"/>
        <end position="21"/>
    </location>
</feature>
<name>A0A653DD07_CALMS</name>
<dbReference type="AlphaFoldDB" id="A0A653DD07"/>
<feature type="chain" id="PRO_5024840292" description="Cyclic nucleotide-binding domain-containing protein" evidence="6">
    <location>
        <begin position="22"/>
        <end position="238"/>
    </location>
</feature>
<keyword evidence="5" id="KW-0407">Ion channel</keyword>
<dbReference type="InterPro" id="IPR050818">
    <property type="entry name" value="KCNH_animal-type"/>
</dbReference>
<keyword evidence="9" id="KW-1185">Reference proteome</keyword>
<evidence type="ECO:0000256" key="4">
    <source>
        <dbReference type="ARBA" id="ARBA00022958"/>
    </source>
</evidence>
<evidence type="ECO:0000313" key="8">
    <source>
        <dbReference type="EMBL" id="VEN58089.1"/>
    </source>
</evidence>
<dbReference type="Pfam" id="PF07885">
    <property type="entry name" value="Ion_trans_2"/>
    <property type="match status" value="1"/>
</dbReference>
<dbReference type="CDD" id="cd00038">
    <property type="entry name" value="CAP_ED"/>
    <property type="match status" value="1"/>
</dbReference>
<dbReference type="GO" id="GO:0005242">
    <property type="term" value="F:inward rectifier potassium channel activity"/>
    <property type="evidence" value="ECO:0007669"/>
    <property type="project" value="TreeGrafter"/>
</dbReference>
<dbReference type="InterPro" id="IPR013099">
    <property type="entry name" value="K_chnl_dom"/>
</dbReference>
<accession>A0A653DD07</accession>